<feature type="coiled-coil region" evidence="1">
    <location>
        <begin position="394"/>
        <end position="421"/>
    </location>
</feature>
<gene>
    <name evidence="3" type="ORF">Z520_02977</name>
</gene>
<accession>A0A0D2KDT6</accession>
<keyword evidence="1" id="KW-0175">Coiled coil</keyword>
<evidence type="ECO:0000313" key="4">
    <source>
        <dbReference type="Proteomes" id="UP000053411"/>
    </source>
</evidence>
<protein>
    <submittedName>
        <fullName evidence="3">Uncharacterized protein</fullName>
    </submittedName>
</protein>
<proteinExistence type="predicted"/>
<dbReference type="OrthoDB" id="9977870at2759"/>
<dbReference type="Proteomes" id="UP000053411">
    <property type="component" value="Unassembled WGS sequence"/>
</dbReference>
<feature type="region of interest" description="Disordered" evidence="2">
    <location>
        <begin position="97"/>
        <end position="197"/>
    </location>
</feature>
<evidence type="ECO:0000256" key="1">
    <source>
        <dbReference type="SAM" id="Coils"/>
    </source>
</evidence>
<dbReference type="VEuPathDB" id="FungiDB:Z520_02977"/>
<feature type="compositionally biased region" description="Polar residues" evidence="2">
    <location>
        <begin position="123"/>
        <end position="145"/>
    </location>
</feature>
<dbReference type="STRING" id="1442371.A0A0D2KDT6"/>
<reference evidence="3 4" key="1">
    <citation type="submission" date="2015-01" db="EMBL/GenBank/DDBJ databases">
        <title>The Genome Sequence of Fonsecaea multimorphosa CBS 102226.</title>
        <authorList>
            <consortium name="The Broad Institute Genomics Platform"/>
            <person name="Cuomo C."/>
            <person name="de Hoog S."/>
            <person name="Gorbushina A."/>
            <person name="Stielow B."/>
            <person name="Teixiera M."/>
            <person name="Abouelleil A."/>
            <person name="Chapman S.B."/>
            <person name="Priest M."/>
            <person name="Young S.K."/>
            <person name="Wortman J."/>
            <person name="Nusbaum C."/>
            <person name="Birren B."/>
        </authorList>
    </citation>
    <scope>NUCLEOTIDE SEQUENCE [LARGE SCALE GENOMIC DNA]</scope>
    <source>
        <strain evidence="3 4">CBS 102226</strain>
    </source>
</reference>
<feature type="compositionally biased region" description="Low complexity" evidence="2">
    <location>
        <begin position="170"/>
        <end position="180"/>
    </location>
</feature>
<name>A0A0D2KDT6_9EURO</name>
<organism evidence="3 4">
    <name type="scientific">Fonsecaea multimorphosa CBS 102226</name>
    <dbReference type="NCBI Taxonomy" id="1442371"/>
    <lineage>
        <taxon>Eukaryota</taxon>
        <taxon>Fungi</taxon>
        <taxon>Dikarya</taxon>
        <taxon>Ascomycota</taxon>
        <taxon>Pezizomycotina</taxon>
        <taxon>Eurotiomycetes</taxon>
        <taxon>Chaetothyriomycetidae</taxon>
        <taxon>Chaetothyriales</taxon>
        <taxon>Herpotrichiellaceae</taxon>
        <taxon>Fonsecaea</taxon>
    </lineage>
</organism>
<dbReference type="GeneID" id="27708723"/>
<dbReference type="RefSeq" id="XP_016635547.1">
    <property type="nucleotide sequence ID" value="XM_016773490.1"/>
</dbReference>
<evidence type="ECO:0000313" key="3">
    <source>
        <dbReference type="EMBL" id="KIY01425.1"/>
    </source>
</evidence>
<evidence type="ECO:0000256" key="2">
    <source>
        <dbReference type="SAM" id="MobiDB-lite"/>
    </source>
</evidence>
<sequence>MTAADHPWSLFGESSMPPGSLTWVPDHSDMQSWSTPKTLFDESLYNAAVLHLPPSSSEDSLDDQVASEAHSLGISPLQVTSEIDRLASSVSTITIASDSVNQSSVQSQSTTATSCASSEHRPMTQSSRISERTPPSSGGLSPVSTSERKKYSPLKRGFQKMASFRKRRSGGLTASSTLTSINSDADTNDSDELSAGMRSPLSVKSCKSSWSHPLSVAKSSGESPPFVDAEALQRSMGCKDLLNFRMAQLDEKARFLEFQASLMAHLRSERDLLKAQKKTLHGTAIAEQRAKIDRTVEDLEARQLEEEMKMENEHELEKRAIMLRLRHMEAYCQNPTPPSSPVDPASRHTSIDSTFPERKVTDKDYHNLAQQYRERDIMDSLHASKINVLRGKQKRAVENLVRKKEKEMEVLEREQKKELAVIDREFSNQESDLRMVLEKKRARLESRWRTQALIERTKMEKATGLTYAPLPDVVAIKDINDS</sequence>
<keyword evidence="4" id="KW-1185">Reference proteome</keyword>
<dbReference type="EMBL" id="KN848065">
    <property type="protein sequence ID" value="KIY01425.1"/>
    <property type="molecule type" value="Genomic_DNA"/>
</dbReference>
<dbReference type="AlphaFoldDB" id="A0A0D2KDT6"/>
<feature type="compositionally biased region" description="Low complexity" evidence="2">
    <location>
        <begin position="97"/>
        <end position="117"/>
    </location>
</feature>